<dbReference type="InterPro" id="IPR054612">
    <property type="entry name" value="Phage_capsid-like_C"/>
</dbReference>
<feature type="coiled-coil region" evidence="2">
    <location>
        <begin position="32"/>
        <end position="66"/>
    </location>
</feature>
<reference evidence="4 5" key="1">
    <citation type="submission" date="2015-09" db="EMBL/GenBank/DDBJ databases">
        <title>Genome sequence of Acetobacterium wieringae DSM 1911.</title>
        <authorList>
            <person name="Poehlein A."/>
            <person name="Bengelsdorf F.R."/>
            <person name="Schiel-Bengelsdorf B."/>
            <person name="Duerre P."/>
            <person name="Daniel R."/>
        </authorList>
    </citation>
    <scope>NUCLEOTIDE SEQUENCE [LARGE SCALE GENOMIC DNA]</scope>
    <source>
        <strain evidence="4 5">DSM 1911</strain>
    </source>
</reference>
<dbReference type="Pfam" id="PF05065">
    <property type="entry name" value="Phage_capsid"/>
    <property type="match status" value="1"/>
</dbReference>
<dbReference type="InterPro" id="IPR024455">
    <property type="entry name" value="Phage_capsid"/>
</dbReference>
<comment type="caution">
    <text evidence="4">The sequence shown here is derived from an EMBL/GenBank/DDBJ whole genome shotgun (WGS) entry which is preliminary data.</text>
</comment>
<evidence type="ECO:0000256" key="2">
    <source>
        <dbReference type="SAM" id="Coils"/>
    </source>
</evidence>
<gene>
    <name evidence="4" type="ORF">ACWI_31300</name>
</gene>
<dbReference type="AlphaFoldDB" id="A0A1F2PDS8"/>
<evidence type="ECO:0000259" key="3">
    <source>
        <dbReference type="Pfam" id="PF05065"/>
    </source>
</evidence>
<sequence>MKDQLLKMLNAKKEMRQALGKKAETAETAEELRGINSQISALANEIETIEDLIKVADEREKELQNREKHVLLSQGKQEDRDQKEYRAIAKILTKADMTPEERALVTVADNEAILPEGFVNQLQLLRKGFPSLKPYCHIIPVTNHTGKMPFATIGTNKLSKLVSGQAIPEASKATQSIDYSVDDYGKIIPVENSLTEDEVVGLIQNVITPEFAEASVLTENDEILAVIKANATDITTAASYEDIEGAINGVLPSLRYGIVTITNLTGYVYLKGVKDNEGRSLELVKTLSNGTEVFNGKPLIVLDDADVAPTTPGELIFYVVNMWALVKFFDRKAYAISSSEHALFGYNQTAIRVLERFDVAKLDDRACKKLEFAKPA</sequence>
<dbReference type="RefSeq" id="WP_070372388.1">
    <property type="nucleotide sequence ID" value="NZ_LKEU01000041.1"/>
</dbReference>
<keyword evidence="2" id="KW-0175">Coiled coil</keyword>
<comment type="subcellular location">
    <subcellularLocation>
        <location evidence="1">Virion</location>
    </subcellularLocation>
</comment>
<dbReference type="EMBL" id="LKEU01000041">
    <property type="protein sequence ID" value="OFV69403.1"/>
    <property type="molecule type" value="Genomic_DNA"/>
</dbReference>
<dbReference type="STRING" id="52694.ACWI_31300"/>
<dbReference type="SUPFAM" id="SSF56563">
    <property type="entry name" value="Major capsid protein gp5"/>
    <property type="match status" value="1"/>
</dbReference>
<dbReference type="OrthoDB" id="1892507at2"/>
<organism evidence="4 5">
    <name type="scientific">Acetobacterium wieringae</name>
    <dbReference type="NCBI Taxonomy" id="52694"/>
    <lineage>
        <taxon>Bacteria</taxon>
        <taxon>Bacillati</taxon>
        <taxon>Bacillota</taxon>
        <taxon>Clostridia</taxon>
        <taxon>Eubacteriales</taxon>
        <taxon>Eubacteriaceae</taxon>
        <taxon>Acetobacterium</taxon>
    </lineage>
</organism>
<feature type="domain" description="Phage capsid-like C-terminal" evidence="3">
    <location>
        <begin position="131"/>
        <end position="372"/>
    </location>
</feature>
<protein>
    <submittedName>
        <fullName evidence="4">Phage capsid family protein</fullName>
    </submittedName>
</protein>
<proteinExistence type="predicted"/>
<evidence type="ECO:0000313" key="4">
    <source>
        <dbReference type="EMBL" id="OFV69403.1"/>
    </source>
</evidence>
<accession>A0A1F2PDS8</accession>
<dbReference type="Proteomes" id="UP000176244">
    <property type="component" value="Unassembled WGS sequence"/>
</dbReference>
<dbReference type="NCBIfam" id="TIGR01554">
    <property type="entry name" value="major_cap_HK97"/>
    <property type="match status" value="1"/>
</dbReference>
<evidence type="ECO:0000256" key="1">
    <source>
        <dbReference type="ARBA" id="ARBA00004328"/>
    </source>
</evidence>
<name>A0A1F2PDS8_9FIRM</name>
<evidence type="ECO:0000313" key="5">
    <source>
        <dbReference type="Proteomes" id="UP000176244"/>
    </source>
</evidence>